<keyword evidence="1" id="KW-0812">Transmembrane</keyword>
<protein>
    <recommendedName>
        <fullName evidence="6">NAD-dependent epimerase/dehydratase domain-containing protein</fullName>
    </recommendedName>
</protein>
<sequence>MPTTSPPSTPQEQAAAARQFNIEVFTLLAVGILVTALRTYTRLASVGWKKIQADDFLALFAILCYSAETALAYSVGNAAHGLANNGLTSAERDALSPENPEYALRELGSKIQLAGWATYGTVLWALKGSLLVYYTRLTANLGRDYEIRIYIGYGWVMISYIVVIFNLFLGCRPLPRYWQINPDPGNVCHPAVSSQIVWVYFALNVATDTYLLSIPLPLLWKAKLKPLRKCALMILFGGGIFVIACATLRCVLIVKDPINGAQLAGSWAVRETFVALVTTNLPMIYPFFAKLLGPWFSAWLSTVRPTQKTDDMPGMQGELITIGQSGPSSKGRRSHPITHITYNESEERIVGPHQEASDVEAQSEWSSMKNGGGARTHIIQREVEVNVVSQERGVKDEEQDWQRQLAAKFHEGRNRKISFSPQKMVEEQQEGLQAVVFGASGVSGYPLLKQLLDYPTPRTFGRIIGLTNRPLASDVAQLPEDQRIELYSDLDLTNRDKTLFHMQHIPGIEYTTHVYYTAYAGHGSDYQELKKINSEILTNAIGTCEIVCPNMRFFTLQTGGKAYGVEFHDKVPYDPPLSESLPRIPEPYRENIFYYEQYDILKRASENKAWTFCEIRPDAIVGFVPQNNAMNIAQALGLFLSLWRDIEGEGSEVRFPGSSEAWRALHTDTSQDILARFHIYASLHPTQTTERAFNVVDGPATTWEQVWPEICVYFGLKGIPPESSGEPFNAAKWMEEHQKDWSGFVAKHAIRTGALEATSMDFMQAITSIPFRRDYDASASRSIGFTEERPHAEGYKMAFDDMRRARIIP</sequence>
<evidence type="ECO:0008006" key="6">
    <source>
        <dbReference type="Google" id="ProtNLM"/>
    </source>
</evidence>
<dbReference type="Pfam" id="PF22917">
    <property type="entry name" value="PRISE"/>
    <property type="match status" value="1"/>
</dbReference>
<keyword evidence="1" id="KW-1133">Transmembrane helix</keyword>
<dbReference type="SUPFAM" id="SSF51735">
    <property type="entry name" value="NAD(P)-binding Rossmann-fold domains"/>
    <property type="match status" value="1"/>
</dbReference>
<feature type="transmembrane region" description="Helical" evidence="1">
    <location>
        <begin position="20"/>
        <end position="37"/>
    </location>
</feature>
<keyword evidence="5" id="KW-1185">Reference proteome</keyword>
<dbReference type="Pfam" id="PF20684">
    <property type="entry name" value="Fung_rhodopsin"/>
    <property type="match status" value="1"/>
</dbReference>
<dbReference type="InterPro" id="IPR049326">
    <property type="entry name" value="Rhodopsin_dom_fungi"/>
</dbReference>
<evidence type="ECO:0000259" key="2">
    <source>
        <dbReference type="Pfam" id="PF20684"/>
    </source>
</evidence>
<feature type="transmembrane region" description="Helical" evidence="1">
    <location>
        <begin position="147"/>
        <end position="169"/>
    </location>
</feature>
<organism evidence="4 5">
    <name type="scientific">Hortaea werneckii EXF-2000</name>
    <dbReference type="NCBI Taxonomy" id="1157616"/>
    <lineage>
        <taxon>Eukaryota</taxon>
        <taxon>Fungi</taxon>
        <taxon>Dikarya</taxon>
        <taxon>Ascomycota</taxon>
        <taxon>Pezizomycotina</taxon>
        <taxon>Dothideomycetes</taxon>
        <taxon>Dothideomycetidae</taxon>
        <taxon>Mycosphaerellales</taxon>
        <taxon>Teratosphaeriaceae</taxon>
        <taxon>Hortaea</taxon>
    </lineage>
</organism>
<dbReference type="VEuPathDB" id="FungiDB:BTJ68_05021"/>
<feature type="domain" description="PRISE-like Rossmann-fold" evidence="3">
    <location>
        <begin position="434"/>
        <end position="809"/>
    </location>
</feature>
<dbReference type="Proteomes" id="UP000194280">
    <property type="component" value="Unassembled WGS sequence"/>
</dbReference>
<dbReference type="InParanoid" id="A0A1Z5TGN0"/>
<evidence type="ECO:0000259" key="3">
    <source>
        <dbReference type="Pfam" id="PF22917"/>
    </source>
</evidence>
<feature type="transmembrane region" description="Helical" evidence="1">
    <location>
        <begin position="113"/>
        <end position="135"/>
    </location>
</feature>
<evidence type="ECO:0000256" key="1">
    <source>
        <dbReference type="SAM" id="Phobius"/>
    </source>
</evidence>
<dbReference type="AlphaFoldDB" id="A0A1Z5TGN0"/>
<evidence type="ECO:0000313" key="5">
    <source>
        <dbReference type="Proteomes" id="UP000194280"/>
    </source>
</evidence>
<name>A0A1Z5TGN0_HORWE</name>
<gene>
    <name evidence="4" type="ORF">BTJ68_05021</name>
</gene>
<keyword evidence="1" id="KW-0472">Membrane</keyword>
<accession>A0A1Z5TGN0</accession>
<evidence type="ECO:0000313" key="4">
    <source>
        <dbReference type="EMBL" id="OTA35149.1"/>
    </source>
</evidence>
<feature type="domain" description="Rhodopsin" evidence="2">
    <location>
        <begin position="37"/>
        <end position="289"/>
    </location>
</feature>
<dbReference type="InterPro" id="IPR036291">
    <property type="entry name" value="NAD(P)-bd_dom_sf"/>
</dbReference>
<dbReference type="Gene3D" id="3.40.50.720">
    <property type="entry name" value="NAD(P)-binding Rossmann-like Domain"/>
    <property type="match status" value="1"/>
</dbReference>
<feature type="transmembrane region" description="Helical" evidence="1">
    <location>
        <begin position="57"/>
        <end position="76"/>
    </location>
</feature>
<proteinExistence type="predicted"/>
<dbReference type="STRING" id="1157616.A0A1Z5TGN0"/>
<dbReference type="PANTHER" id="PTHR32487:SF8">
    <property type="entry name" value="NAD-DEPENDENT EPIMERASE_DEHYDRATASE DOMAIN-CONTAINING PROTEIN"/>
    <property type="match status" value="1"/>
</dbReference>
<reference evidence="4 5" key="1">
    <citation type="submission" date="2017-01" db="EMBL/GenBank/DDBJ databases">
        <title>The recent genome duplication of the halophilic yeast Hortaea werneckii: insights from long-read sequencing.</title>
        <authorList>
            <person name="Sinha S."/>
            <person name="Flibotte S."/>
            <person name="Neira M."/>
            <person name="Lenassi M."/>
            <person name="Gostincar C."/>
            <person name="Stajich J.E."/>
            <person name="Nislow C.E."/>
        </authorList>
    </citation>
    <scope>NUCLEOTIDE SEQUENCE [LARGE SCALE GENOMIC DNA]</scope>
    <source>
        <strain evidence="4 5">EXF-2000</strain>
    </source>
</reference>
<dbReference type="EMBL" id="MUNK01000048">
    <property type="protein sequence ID" value="OTA35149.1"/>
    <property type="molecule type" value="Genomic_DNA"/>
</dbReference>
<comment type="caution">
    <text evidence="4">The sequence shown here is derived from an EMBL/GenBank/DDBJ whole genome shotgun (WGS) entry which is preliminary data.</text>
</comment>
<dbReference type="CDD" id="cd08948">
    <property type="entry name" value="5beta-POR_like_SDR_a"/>
    <property type="match status" value="1"/>
</dbReference>
<feature type="transmembrane region" description="Helical" evidence="1">
    <location>
        <begin position="197"/>
        <end position="220"/>
    </location>
</feature>
<dbReference type="OrthoDB" id="4329349at2759"/>
<dbReference type="PANTHER" id="PTHR32487">
    <property type="entry name" value="3-OXO-DELTA(4,5)-STEROID 5-BETA-REDUCTASE"/>
    <property type="match status" value="1"/>
</dbReference>
<dbReference type="InterPro" id="IPR055222">
    <property type="entry name" value="PRISE-like_Rossmann-fold"/>
</dbReference>
<feature type="transmembrane region" description="Helical" evidence="1">
    <location>
        <begin position="232"/>
        <end position="254"/>
    </location>
</feature>